<keyword evidence="3" id="KW-0472">Membrane</keyword>
<feature type="domain" description="Mce/MlaD" evidence="4">
    <location>
        <begin position="53"/>
        <end position="129"/>
    </location>
</feature>
<reference evidence="5 6" key="1">
    <citation type="submission" date="2023-12" db="EMBL/GenBank/DDBJ databases">
        <title>Baltic Sea Cyanobacteria.</title>
        <authorList>
            <person name="Delbaje E."/>
            <person name="Fewer D.P."/>
            <person name="Shishido T.K."/>
        </authorList>
    </citation>
    <scope>NUCLEOTIDE SEQUENCE [LARGE SCALE GENOMIC DNA]</scope>
    <source>
        <strain evidence="5 6">UHCC 0139</strain>
    </source>
</reference>
<protein>
    <submittedName>
        <fullName evidence="5">MlaD family protein</fullName>
    </submittedName>
</protein>
<keyword evidence="3" id="KW-1133">Transmembrane helix</keyword>
<dbReference type="Proteomes" id="UP001304461">
    <property type="component" value="Unassembled WGS sequence"/>
</dbReference>
<dbReference type="EMBL" id="JAYGHX010000001">
    <property type="protein sequence ID" value="MEA5389999.1"/>
    <property type="molecule type" value="Genomic_DNA"/>
</dbReference>
<evidence type="ECO:0000313" key="5">
    <source>
        <dbReference type="EMBL" id="MEA5389999.1"/>
    </source>
</evidence>
<feature type="region of interest" description="Disordered" evidence="2">
    <location>
        <begin position="1"/>
        <end position="20"/>
    </location>
</feature>
<gene>
    <name evidence="5" type="ORF">VB738_01870</name>
</gene>
<evidence type="ECO:0000256" key="1">
    <source>
        <dbReference type="SAM" id="Coils"/>
    </source>
</evidence>
<proteinExistence type="predicted"/>
<feature type="coiled-coil region" evidence="1">
    <location>
        <begin position="186"/>
        <end position="245"/>
    </location>
</feature>
<keyword evidence="1" id="KW-0175">Coiled coil</keyword>
<keyword evidence="3" id="KW-0812">Transmembrane</keyword>
<dbReference type="InterPro" id="IPR003399">
    <property type="entry name" value="Mce/MlaD"/>
</dbReference>
<keyword evidence="6" id="KW-1185">Reference proteome</keyword>
<evidence type="ECO:0000256" key="3">
    <source>
        <dbReference type="SAM" id="Phobius"/>
    </source>
</evidence>
<comment type="caution">
    <text evidence="5">The sequence shown here is derived from an EMBL/GenBank/DDBJ whole genome shotgun (WGS) entry which is preliminary data.</text>
</comment>
<name>A0ABU5RQF2_9CYAN</name>
<feature type="transmembrane region" description="Helical" evidence="3">
    <location>
        <begin position="25"/>
        <end position="50"/>
    </location>
</feature>
<evidence type="ECO:0000313" key="6">
    <source>
        <dbReference type="Proteomes" id="UP001304461"/>
    </source>
</evidence>
<organism evidence="5 6">
    <name type="scientific">Cyanobium gracile UHCC 0139</name>
    <dbReference type="NCBI Taxonomy" id="3110308"/>
    <lineage>
        <taxon>Bacteria</taxon>
        <taxon>Bacillati</taxon>
        <taxon>Cyanobacteriota</taxon>
        <taxon>Cyanophyceae</taxon>
        <taxon>Synechococcales</taxon>
        <taxon>Prochlorococcaceae</taxon>
        <taxon>Cyanobium</taxon>
    </lineage>
</organism>
<dbReference type="Pfam" id="PF02470">
    <property type="entry name" value="MlaD"/>
    <property type="match status" value="1"/>
</dbReference>
<dbReference type="InterPro" id="IPR052336">
    <property type="entry name" value="MlaD_Phospholipid_Transporter"/>
</dbReference>
<accession>A0ABU5RQF2</accession>
<sequence length="299" mass="32376">MPADSPATVPESGPAPPRRPGPQSLVFLAGAVALLGVFVLGIARAGNWLAPSVRLQFRTLDAAGLQTGMAVRISGFAVGQVRRIVLQPDAQVLVELELRDPYRSMVGRRSRAELAQLGLLGDRYIAITPDPAAIGQPPIGDGETLVFTSRPDIDDLLAEVASSRIPLQRAVSSGLSLAETRLPRSLDELDRTLVASRRLATRLEADTRRSSSELNRTLGATRALAERLEDRADGTAADLSALIRRLESTETQTRPLLLQTLRELSTMATATNRLVKTLNESWVIELIERTGEPRGERGR</sequence>
<dbReference type="RefSeq" id="WP_323304121.1">
    <property type="nucleotide sequence ID" value="NZ_JAYGHX010000001.1"/>
</dbReference>
<dbReference type="PANTHER" id="PTHR33371:SF4">
    <property type="entry name" value="INTERMEMBRANE PHOSPHOLIPID TRANSPORT SYSTEM BINDING PROTEIN MLAD"/>
    <property type="match status" value="1"/>
</dbReference>
<evidence type="ECO:0000259" key="4">
    <source>
        <dbReference type="Pfam" id="PF02470"/>
    </source>
</evidence>
<evidence type="ECO:0000256" key="2">
    <source>
        <dbReference type="SAM" id="MobiDB-lite"/>
    </source>
</evidence>
<dbReference type="PANTHER" id="PTHR33371">
    <property type="entry name" value="INTERMEMBRANE PHOSPHOLIPID TRANSPORT SYSTEM BINDING PROTEIN MLAD-RELATED"/>
    <property type="match status" value="1"/>
</dbReference>